<feature type="compositionally biased region" description="Low complexity" evidence="1">
    <location>
        <begin position="383"/>
        <end position="399"/>
    </location>
</feature>
<feature type="region of interest" description="Disordered" evidence="1">
    <location>
        <begin position="309"/>
        <end position="351"/>
    </location>
</feature>
<gene>
    <name evidence="2" type="ORF">HYH03_012012</name>
</gene>
<dbReference type="Proteomes" id="UP000612055">
    <property type="component" value="Unassembled WGS sequence"/>
</dbReference>
<feature type="region of interest" description="Disordered" evidence="1">
    <location>
        <begin position="1"/>
        <end position="26"/>
    </location>
</feature>
<feature type="region of interest" description="Disordered" evidence="1">
    <location>
        <begin position="220"/>
        <end position="280"/>
    </location>
</feature>
<feature type="region of interest" description="Disordered" evidence="1">
    <location>
        <begin position="647"/>
        <end position="720"/>
    </location>
</feature>
<feature type="region of interest" description="Disordered" evidence="1">
    <location>
        <begin position="442"/>
        <end position="469"/>
    </location>
</feature>
<sequence length="720" mass="74039">MVTPLKTGAPVHTTEQAQRRSKLKAKSTRAPSLLGFFIHNLAAHPGGSDCPAARSEAYALALKQHAMAVGRAGHDSSSDDEMTEAMDGVTPKQEAEGAEAVQRELPLLPPISPLPPAQAHSVNGTAAIADGAYAEATAPGDSNGAGEASATMDTGLDHAWAQAEDAGDAQGWLALVYDALRDGEEEAEDAGQAGPNSSGCALTVDVAVTPVGQTLNPTSTLQYAHAPHGGPVSTGQSPPPLPGHSQGQQGWASPPALNAEWEPTGERRGWSAPPPDVGLAAEGMELGRGFAAHAEEWLARSDRVPVPAADLPDSPSVPAPAFAPGSWRAGSSQPPSQPAADRTHRLAQRAAAGLWSSSNLWERPAERAAAGHSWGPSAFPSHLPGSSAPQQQQPLASSGRHAHPPTAPQPCASAYAPPPHAASTAYFGDGYYGGWLDDGTSSAPELHTPRRATDGGMYAPPSGPMQSPQPPFYPPPCPSCCCACGAGRWHQKPANAYGMQSSPYDPRAANGRWVPPPPPSHQGWSAPSGHGPLSTAPSAPSAFGVPSWDPCATDGWPTVEGAGGPATPGQNRFGGRCALPRSRNNLERGSLPSSWSLASVASAYPEQTPSPMSLWTAAAPGAGDLAPAAASARTPRSSAAVADPPVARCMPYTRQSDPGVHRRIPAPKATGLAPQPPCAAVGPRRLPSDLQALFDRTGMPPPPDGPLPPFLHELNGKPEC</sequence>
<organism evidence="2 3">
    <name type="scientific">Edaphochlamys debaryana</name>
    <dbReference type="NCBI Taxonomy" id="47281"/>
    <lineage>
        <taxon>Eukaryota</taxon>
        <taxon>Viridiplantae</taxon>
        <taxon>Chlorophyta</taxon>
        <taxon>core chlorophytes</taxon>
        <taxon>Chlorophyceae</taxon>
        <taxon>CS clade</taxon>
        <taxon>Chlamydomonadales</taxon>
        <taxon>Chlamydomonadales incertae sedis</taxon>
        <taxon>Edaphochlamys</taxon>
    </lineage>
</organism>
<evidence type="ECO:0000313" key="2">
    <source>
        <dbReference type="EMBL" id="KAG2489561.1"/>
    </source>
</evidence>
<name>A0A835XWC2_9CHLO</name>
<protein>
    <submittedName>
        <fullName evidence="2">Uncharacterized protein</fullName>
    </submittedName>
</protein>
<dbReference type="EMBL" id="JAEHOE010000072">
    <property type="protein sequence ID" value="KAG2489561.1"/>
    <property type="molecule type" value="Genomic_DNA"/>
</dbReference>
<proteinExistence type="predicted"/>
<feature type="region of interest" description="Disordered" evidence="1">
    <location>
        <begin position="500"/>
        <end position="541"/>
    </location>
</feature>
<evidence type="ECO:0000313" key="3">
    <source>
        <dbReference type="Proteomes" id="UP000612055"/>
    </source>
</evidence>
<accession>A0A835XWC2</accession>
<evidence type="ECO:0000256" key="1">
    <source>
        <dbReference type="SAM" id="MobiDB-lite"/>
    </source>
</evidence>
<feature type="region of interest" description="Disordered" evidence="1">
    <location>
        <begin position="366"/>
        <end position="416"/>
    </location>
</feature>
<feature type="compositionally biased region" description="Pro residues" evidence="1">
    <location>
        <begin position="699"/>
        <end position="709"/>
    </location>
</feature>
<comment type="caution">
    <text evidence="2">The sequence shown here is derived from an EMBL/GenBank/DDBJ whole genome shotgun (WGS) entry which is preliminary data.</text>
</comment>
<keyword evidence="3" id="KW-1185">Reference proteome</keyword>
<dbReference type="AlphaFoldDB" id="A0A835XWC2"/>
<reference evidence="2" key="1">
    <citation type="journal article" date="2020" name="bioRxiv">
        <title>Comparative genomics of Chlamydomonas.</title>
        <authorList>
            <person name="Craig R.J."/>
            <person name="Hasan A.R."/>
            <person name="Ness R.W."/>
            <person name="Keightley P.D."/>
        </authorList>
    </citation>
    <scope>NUCLEOTIDE SEQUENCE</scope>
    <source>
        <strain evidence="2">CCAP 11/70</strain>
    </source>
</reference>